<reference evidence="2" key="1">
    <citation type="journal article" date="2009" name="PLoS Genet.">
        <title>Organised genome dynamics in the Escherichia coli species results in highly diverse adaptive paths.</title>
        <authorList>
            <person name="Touchon M."/>
            <person name="Hoede C."/>
            <person name="Tenaillon O."/>
            <person name="Barbe V."/>
            <person name="Baeriswyl S."/>
            <person name="Bidet P."/>
            <person name="Bingen E."/>
            <person name="Bonacorsi S."/>
            <person name="Bouchier C."/>
            <person name="Bouvet O."/>
            <person name="Calteau A."/>
            <person name="Chiapello H."/>
            <person name="Clermont O."/>
            <person name="Cruveiller S."/>
            <person name="Danchin A."/>
            <person name="Diard M."/>
            <person name="Dossat C."/>
            <person name="Karoui M.E."/>
            <person name="Frapy E."/>
            <person name="Garry L."/>
            <person name="Ghigo J.M."/>
            <person name="Gilles A.M."/>
            <person name="Johnson J."/>
            <person name="Le Bouguenec C."/>
            <person name="Lescat M."/>
            <person name="Mangenot S."/>
            <person name="Martinez-Jehanne V."/>
            <person name="Matic I."/>
            <person name="Nassif X."/>
            <person name="Oztas S."/>
            <person name="Petit M.A."/>
            <person name="Pichon C."/>
            <person name="Rouy Z."/>
            <person name="Ruf C.S."/>
            <person name="Schneider D."/>
            <person name="Tourret J."/>
            <person name="Vacherie B."/>
            <person name="Vallenet D."/>
            <person name="Medigue C."/>
            <person name="Rocha E.P.C."/>
            <person name="Denamur E."/>
        </authorList>
    </citation>
    <scope>NUCLEOTIDE SEQUENCE [LARGE SCALE GENOMIC DNA]</scope>
    <source>
        <strain evidence="2">ATCC 35469 / DSM 13698 / BCRC 15582 / CCUG 18766 / IAM 14443 / JCM 21226 / LMG 7866 / NBRC 102419 / NCTC 12128 / CDC 0568-73</strain>
    </source>
</reference>
<keyword evidence="2" id="KW-1185">Reference proteome</keyword>
<gene>
    <name evidence="1" type="ordered locus">EFER_0446</name>
</gene>
<dbReference type="AlphaFoldDB" id="B7LUU8"/>
<proteinExistence type="predicted"/>
<protein>
    <submittedName>
        <fullName evidence="1">Glycoprotein 3 (Capsid size determination protein)</fullName>
    </submittedName>
</protein>
<dbReference type="HOGENOM" id="CLU_096088_0_0_6"/>
<dbReference type="EMBL" id="CU928158">
    <property type="protein sequence ID" value="CAQ88006.1"/>
    <property type="molecule type" value="Genomic_DNA"/>
</dbReference>
<dbReference type="KEGG" id="efe:EFER_0446"/>
<organism evidence="1 2">
    <name type="scientific">Escherichia fergusonii (strain ATCC 35469 / DSM 13698 / CCUG 18766 / IAM 14443 / JCM 21226 / LMG 7866 / NBRC 102419 / NCTC 12128 / CDC 0568-73)</name>
    <dbReference type="NCBI Taxonomy" id="585054"/>
    <lineage>
        <taxon>Bacteria</taxon>
        <taxon>Pseudomonadati</taxon>
        <taxon>Pseudomonadota</taxon>
        <taxon>Gammaproteobacteria</taxon>
        <taxon>Enterobacterales</taxon>
        <taxon>Enterobacteriaceae</taxon>
        <taxon>Escherichia</taxon>
    </lineage>
</organism>
<dbReference type="Proteomes" id="UP000000745">
    <property type="component" value="Chromosome"/>
</dbReference>
<evidence type="ECO:0000313" key="1">
    <source>
        <dbReference type="EMBL" id="CAQ88006.1"/>
    </source>
</evidence>
<sequence length="266" mass="29838">MRRVVVRCTSQFSQPEVTRSRKMSDNTIPEYLQPALAQLEKARAAHLENARLMDETVTAIERAEQEKNALAQADGNDADDWRTAFRAAGGVLSDELKQRHIERVARRELVQEYDNLAVVLNFERERLKGACDSTATAYRKAHHHLLSLYAEHELEHALNETCEALVRAMHLSILVQENPLANTTGHQGYVAPEKAVMQQVKSSLEQKIKQMQISLTGEPVLRLTGLSAATLPHMDYEVAGTPAQRKVWQDKIDQQGAVLKARGLLS</sequence>
<name>B7LUU8_ESCF3</name>
<accession>B7LUU8</accession>
<dbReference type="Gene3D" id="1.20.58.1090">
    <property type="entry name" value="Phage polarity suppression protein monomer"/>
    <property type="match status" value="1"/>
</dbReference>
<evidence type="ECO:0000313" key="2">
    <source>
        <dbReference type="Proteomes" id="UP000000745"/>
    </source>
</evidence>